<sequence>MGAGNSKPEASAGSKHVFSSNSPVQFSSNLVEALQTSSETDSSRAKTLELQIQERVAKELERLREREQKTLADIEQRLAEVKDTAATATATSTPNISHTPGSLDLDAPRIPFAGREYTPVAAPVDRPINRDVTRTAVQTEIDQLREKLDGRKKLIDVGENVERARSDVASCLRVNDRRPLDCWKEVEGFKREVAKLEETFVDRIVG</sequence>
<organism evidence="3 4">
    <name type="scientific">Aspergillus ruber (strain CBS 135680)</name>
    <dbReference type="NCBI Taxonomy" id="1388766"/>
    <lineage>
        <taxon>Eukaryota</taxon>
        <taxon>Fungi</taxon>
        <taxon>Dikarya</taxon>
        <taxon>Ascomycota</taxon>
        <taxon>Pezizomycotina</taxon>
        <taxon>Eurotiomycetes</taxon>
        <taxon>Eurotiomycetidae</taxon>
        <taxon>Eurotiales</taxon>
        <taxon>Aspergillaceae</taxon>
        <taxon>Aspergillus</taxon>
        <taxon>Aspergillus subgen. Aspergillus</taxon>
    </lineage>
</organism>
<reference evidence="4" key="1">
    <citation type="journal article" date="2014" name="Nat. Commun.">
        <title>Genomic adaptations of the halophilic Dead Sea filamentous fungus Eurotium rubrum.</title>
        <authorList>
            <person name="Kis-Papo T."/>
            <person name="Weig A.R."/>
            <person name="Riley R."/>
            <person name="Persoh D."/>
            <person name="Salamov A."/>
            <person name="Sun H."/>
            <person name="Lipzen A."/>
            <person name="Wasser S.P."/>
            <person name="Rambold G."/>
            <person name="Grigoriev I.V."/>
            <person name="Nevo E."/>
        </authorList>
    </citation>
    <scope>NUCLEOTIDE SEQUENCE [LARGE SCALE GENOMIC DNA]</scope>
    <source>
        <strain evidence="4">CBS 135680</strain>
    </source>
</reference>
<name>A0A017S8N4_ASPRC</name>
<gene>
    <name evidence="3" type="ORF">EURHEDRAFT_414723</name>
</gene>
<proteinExistence type="predicted"/>
<protein>
    <submittedName>
        <fullName evidence="3">DUF1690-domain-containing protein</fullName>
    </submittedName>
</protein>
<dbReference type="OrthoDB" id="5544375at2759"/>
<dbReference type="RefSeq" id="XP_040636839.1">
    <property type="nucleotide sequence ID" value="XM_040782509.1"/>
</dbReference>
<feature type="region of interest" description="Disordered" evidence="2">
    <location>
        <begin position="1"/>
        <end position="22"/>
    </location>
</feature>
<dbReference type="InterPro" id="IPR012471">
    <property type="entry name" value="DUF1690"/>
</dbReference>
<evidence type="ECO:0000256" key="2">
    <source>
        <dbReference type="SAM" id="MobiDB-lite"/>
    </source>
</evidence>
<evidence type="ECO:0000313" key="4">
    <source>
        <dbReference type="Proteomes" id="UP000019804"/>
    </source>
</evidence>
<evidence type="ECO:0000256" key="1">
    <source>
        <dbReference type="SAM" id="Coils"/>
    </source>
</evidence>
<dbReference type="EMBL" id="KK088433">
    <property type="protein sequence ID" value="EYE93151.1"/>
    <property type="molecule type" value="Genomic_DNA"/>
</dbReference>
<dbReference type="GeneID" id="63697633"/>
<evidence type="ECO:0000313" key="3">
    <source>
        <dbReference type="EMBL" id="EYE93151.1"/>
    </source>
</evidence>
<keyword evidence="1" id="KW-0175">Coiled coil</keyword>
<dbReference type="AlphaFoldDB" id="A0A017S8N4"/>
<accession>A0A017S8N4</accession>
<dbReference type="Pfam" id="PF07956">
    <property type="entry name" value="DUF1690"/>
    <property type="match status" value="2"/>
</dbReference>
<dbReference type="STRING" id="1388766.A0A017S8N4"/>
<keyword evidence="4" id="KW-1185">Reference proteome</keyword>
<dbReference type="Proteomes" id="UP000019804">
    <property type="component" value="Unassembled WGS sequence"/>
</dbReference>
<dbReference type="HOGENOM" id="CLU_093897_0_0_1"/>
<feature type="coiled-coil region" evidence="1">
    <location>
        <begin position="50"/>
        <end position="91"/>
    </location>
</feature>